<dbReference type="PANTHER" id="PTHR30036:SF2">
    <property type="entry name" value="D-GALACTOSE_METHYL-GALACTOSIDE BINDING PERIPLASMIC PROTEIN MGLB"/>
    <property type="match status" value="1"/>
</dbReference>
<dbReference type="Gene3D" id="3.40.50.2300">
    <property type="match status" value="2"/>
</dbReference>
<dbReference type="GO" id="GO:0030288">
    <property type="term" value="C:outer membrane-bounded periplasmic space"/>
    <property type="evidence" value="ECO:0007669"/>
    <property type="project" value="TreeGrafter"/>
</dbReference>
<comment type="similarity">
    <text evidence="2">Belongs to the bacterial solute-binding protein 2 family.</text>
</comment>
<evidence type="ECO:0000256" key="11">
    <source>
        <dbReference type="SAM" id="SignalP"/>
    </source>
</evidence>
<feature type="domain" description="Periplasmic binding protein" evidence="12">
    <location>
        <begin position="28"/>
        <end position="297"/>
    </location>
</feature>
<evidence type="ECO:0000256" key="8">
    <source>
        <dbReference type="ARBA" id="ARBA00022837"/>
    </source>
</evidence>
<sequence>MKGTGMCVALLLCALGAGACKRSEKPTIGVVVYQYDNTLVARLRHILSTVGKKHARILIVDSQASQSIQNKHIDQFIARGVHGLAVNLVDHRAARTVIEKAQQARIPLVFFNRMPDLSDLNRYARAYYVGVKDDELGLLQSRLVAQYLERTPSADKNADGIIQCVVLKGDPDHKSGARCARYVCQALREIGLKGEIIGEAFALDSRVKGQAAMHTLIHTHGDRIEAVFANNDDAALGAIEALQSAGFFKENKRVPVVGIDATASALKAIEEDLMLGTVLNDVSSQGKAILNLLFALMGDSVPSIPAEDSTAFTHAGNGVAGRAAVFGTAEKQCVWIPYKVVTKENYRTVQNYLR</sequence>
<dbReference type="EMBL" id="CP000805">
    <property type="protein sequence ID" value="ACD70966.1"/>
    <property type="molecule type" value="Genomic_DNA"/>
</dbReference>
<dbReference type="GO" id="GO:0030246">
    <property type="term" value="F:carbohydrate binding"/>
    <property type="evidence" value="ECO:0007669"/>
    <property type="project" value="InterPro"/>
</dbReference>
<dbReference type="KEGG" id="tpp:TPASS_0545"/>
<evidence type="ECO:0000256" key="1">
    <source>
        <dbReference type="ARBA" id="ARBA00004196"/>
    </source>
</evidence>
<dbReference type="PANTHER" id="PTHR30036">
    <property type="entry name" value="D-XYLOSE-BINDING PERIPLASMIC PROTEIN"/>
    <property type="match status" value="1"/>
</dbReference>
<dbReference type="PATRIC" id="fig|455434.6.peg.543"/>
<keyword evidence="6 11" id="KW-0732">Signal</keyword>
<keyword evidence="4" id="KW-0762">Sugar transport</keyword>
<keyword evidence="8" id="KW-0106">Calcium</keyword>
<keyword evidence="3" id="KW-0813">Transport</keyword>
<dbReference type="PROSITE" id="PS51257">
    <property type="entry name" value="PROKAR_LIPOPROTEIN"/>
    <property type="match status" value="1"/>
</dbReference>
<feature type="signal peptide" evidence="11">
    <location>
        <begin position="1"/>
        <end position="19"/>
    </location>
</feature>
<proteinExistence type="inferred from homology"/>
<accession>A0A0H3BKT2</accession>
<name>A0A0H3BKT2_TREPS</name>
<dbReference type="Proteomes" id="UP000001202">
    <property type="component" value="Chromosome"/>
</dbReference>
<evidence type="ECO:0000256" key="6">
    <source>
        <dbReference type="ARBA" id="ARBA00022729"/>
    </source>
</evidence>
<dbReference type="GeneID" id="93876314"/>
<dbReference type="AlphaFoldDB" id="A0A0H3BKT2"/>
<evidence type="ECO:0000313" key="13">
    <source>
        <dbReference type="EMBL" id="ACD70966.1"/>
    </source>
</evidence>
<evidence type="ECO:0000256" key="4">
    <source>
        <dbReference type="ARBA" id="ARBA00022597"/>
    </source>
</evidence>
<dbReference type="GO" id="GO:0046872">
    <property type="term" value="F:metal ion binding"/>
    <property type="evidence" value="ECO:0007669"/>
    <property type="project" value="UniProtKB-KW"/>
</dbReference>
<dbReference type="InterPro" id="IPR050555">
    <property type="entry name" value="Bact_Solute-Bind_Prot2"/>
</dbReference>
<comment type="subcellular location">
    <subcellularLocation>
        <location evidence="1">Cell envelope</location>
    </subcellularLocation>
</comment>
<dbReference type="RefSeq" id="WP_010881992.1">
    <property type="nucleotide sequence ID" value="NC_010741.1"/>
</dbReference>
<evidence type="ECO:0000256" key="10">
    <source>
        <dbReference type="ARBA" id="ARBA00034344"/>
    </source>
</evidence>
<dbReference type="InterPro" id="IPR044085">
    <property type="entry name" value="MglB-like_PBP1"/>
</dbReference>
<dbReference type="SUPFAM" id="SSF53822">
    <property type="entry name" value="Periplasmic binding protein-like I"/>
    <property type="match status" value="1"/>
</dbReference>
<feature type="chain" id="PRO_5002605463" description="D-galactose/methyl-galactoside binding periplasmic protein MglB" evidence="11">
    <location>
        <begin position="20"/>
        <end position="354"/>
    </location>
</feature>
<evidence type="ECO:0000256" key="2">
    <source>
        <dbReference type="ARBA" id="ARBA00007639"/>
    </source>
</evidence>
<dbReference type="InterPro" id="IPR025997">
    <property type="entry name" value="SBP_2_dom"/>
</dbReference>
<evidence type="ECO:0000259" key="12">
    <source>
        <dbReference type="Pfam" id="PF13407"/>
    </source>
</evidence>
<evidence type="ECO:0000256" key="3">
    <source>
        <dbReference type="ARBA" id="ARBA00022448"/>
    </source>
</evidence>
<reference evidence="13 14" key="1">
    <citation type="journal article" date="2008" name="BMC Microbiol.">
        <title>Complete genome sequence of Treponema pallidum ssp. pallidum strain SS14 determined with oligonucleotide arrays.</title>
        <authorList>
            <person name="Matejkova P."/>
            <person name="Strouhal M."/>
            <person name="Smajs D."/>
            <person name="Norris S.J."/>
            <person name="Palzkill T."/>
            <person name="Petrosino J.F."/>
            <person name="Sodergren E."/>
            <person name="Norton J.E."/>
            <person name="Singh J."/>
            <person name="Richmond T.A."/>
            <person name="Molla M.N."/>
            <person name="Albert T.J."/>
            <person name="Weinstock G.M."/>
        </authorList>
    </citation>
    <scope>NUCLEOTIDE SEQUENCE [LARGE SCALE GENOMIC DNA]</scope>
    <source>
        <strain evidence="13 14">SS14</strain>
    </source>
</reference>
<organism evidence="13 14">
    <name type="scientific">Treponema pallidum subsp. pallidum (strain SS14)</name>
    <dbReference type="NCBI Taxonomy" id="455434"/>
    <lineage>
        <taxon>Bacteria</taxon>
        <taxon>Pseudomonadati</taxon>
        <taxon>Spirochaetota</taxon>
        <taxon>Spirochaetia</taxon>
        <taxon>Spirochaetales</taxon>
        <taxon>Treponemataceae</taxon>
        <taxon>Treponema</taxon>
    </lineage>
</organism>
<evidence type="ECO:0000313" key="14">
    <source>
        <dbReference type="Proteomes" id="UP000001202"/>
    </source>
</evidence>
<gene>
    <name evidence="13" type="primary">mglB1</name>
    <name evidence="13" type="ordered locus">TPASS_0545</name>
</gene>
<dbReference type="InterPro" id="IPR028082">
    <property type="entry name" value="Peripla_BP_I"/>
</dbReference>
<dbReference type="Pfam" id="PF13407">
    <property type="entry name" value="Peripla_BP_4"/>
    <property type="match status" value="1"/>
</dbReference>
<evidence type="ECO:0000256" key="9">
    <source>
        <dbReference type="ARBA" id="ARBA00034323"/>
    </source>
</evidence>
<keyword evidence="5" id="KW-0479">Metal-binding</keyword>
<evidence type="ECO:0000256" key="5">
    <source>
        <dbReference type="ARBA" id="ARBA00022723"/>
    </source>
</evidence>
<dbReference type="CDD" id="cd01539">
    <property type="entry name" value="PBP1_GGBP"/>
    <property type="match status" value="1"/>
</dbReference>
<keyword evidence="7" id="KW-0574">Periplasm</keyword>
<evidence type="ECO:0000256" key="7">
    <source>
        <dbReference type="ARBA" id="ARBA00022764"/>
    </source>
</evidence>
<comment type="subunit">
    <text evidence="9">The ABC transporter complex is composed of one ATP-binding protein (MglA), two transmembrane proteins (MglC) and a solute-binding protein (MglB).</text>
</comment>
<protein>
    <recommendedName>
        <fullName evidence="10">D-galactose/methyl-galactoside binding periplasmic protein MglB</fullName>
    </recommendedName>
</protein>